<sequence>MSADEKIGVGTHEEHIGAIVSSSINANTGSKSSGSAVVAMMFLFDAIFGAGFTPLCLIQALVIYFFIPETKNRTENENKSDTALQLEELDDIFRAMNPRKASFEKKKLALDDSVNVIKVEEFI</sequence>
<dbReference type="EMBL" id="PQXO01000272">
    <property type="protein sequence ID" value="TGO86827.1"/>
    <property type="molecule type" value="Genomic_DNA"/>
</dbReference>
<keyword evidence="1" id="KW-0812">Transmembrane</keyword>
<proteinExistence type="predicted"/>
<accession>A0A4Z1KL95</accession>
<reference evidence="2 3" key="1">
    <citation type="submission" date="2017-12" db="EMBL/GenBank/DDBJ databases">
        <title>Comparative genomics of Botrytis spp.</title>
        <authorList>
            <person name="Valero-Jimenez C.A."/>
            <person name="Tapia P."/>
            <person name="Veloso J."/>
            <person name="Silva-Moreno E."/>
            <person name="Staats M."/>
            <person name="Valdes J.H."/>
            <person name="Van Kan J.A.L."/>
        </authorList>
    </citation>
    <scope>NUCLEOTIDE SEQUENCE [LARGE SCALE GENOMIC DNA]</scope>
    <source>
        <strain evidence="2 3">MUCL3349</strain>
    </source>
</reference>
<dbReference type="AlphaFoldDB" id="A0A4Z1KL95"/>
<evidence type="ECO:0000256" key="1">
    <source>
        <dbReference type="SAM" id="Phobius"/>
    </source>
</evidence>
<organism evidence="2 3">
    <name type="scientific">Botrytis porri</name>
    <dbReference type="NCBI Taxonomy" id="87229"/>
    <lineage>
        <taxon>Eukaryota</taxon>
        <taxon>Fungi</taxon>
        <taxon>Dikarya</taxon>
        <taxon>Ascomycota</taxon>
        <taxon>Pezizomycotina</taxon>
        <taxon>Leotiomycetes</taxon>
        <taxon>Helotiales</taxon>
        <taxon>Sclerotiniaceae</taxon>
        <taxon>Botrytis</taxon>
    </lineage>
</organism>
<protein>
    <recommendedName>
        <fullName evidence="4">Major facilitator superfamily (MFS) profile domain-containing protein</fullName>
    </recommendedName>
</protein>
<evidence type="ECO:0008006" key="4">
    <source>
        <dbReference type="Google" id="ProtNLM"/>
    </source>
</evidence>
<dbReference type="Proteomes" id="UP000297280">
    <property type="component" value="Unassembled WGS sequence"/>
</dbReference>
<name>A0A4Z1KL95_9HELO</name>
<keyword evidence="3" id="KW-1185">Reference proteome</keyword>
<feature type="transmembrane region" description="Helical" evidence="1">
    <location>
        <begin position="37"/>
        <end position="67"/>
    </location>
</feature>
<comment type="caution">
    <text evidence="2">The sequence shown here is derived from an EMBL/GenBank/DDBJ whole genome shotgun (WGS) entry which is preliminary data.</text>
</comment>
<evidence type="ECO:0000313" key="3">
    <source>
        <dbReference type="Proteomes" id="UP000297280"/>
    </source>
</evidence>
<keyword evidence="1" id="KW-0472">Membrane</keyword>
<evidence type="ECO:0000313" key="2">
    <source>
        <dbReference type="EMBL" id="TGO86827.1"/>
    </source>
</evidence>
<gene>
    <name evidence="2" type="ORF">BPOR_0273g00060</name>
</gene>
<keyword evidence="1" id="KW-1133">Transmembrane helix</keyword>